<proteinExistence type="predicted"/>
<dbReference type="InterPro" id="IPR057165">
    <property type="entry name" value="DUF7843"/>
</dbReference>
<dbReference type="Pfam" id="PF25225">
    <property type="entry name" value="DUF7843"/>
    <property type="match status" value="1"/>
</dbReference>
<protein>
    <submittedName>
        <fullName evidence="5">DUF4105 domain-containing protein</fullName>
    </submittedName>
</protein>
<evidence type="ECO:0000259" key="3">
    <source>
        <dbReference type="Pfam" id="PF25222"/>
    </source>
</evidence>
<dbReference type="Proteomes" id="UP001302719">
    <property type="component" value="Chromosome"/>
</dbReference>
<dbReference type="RefSeq" id="WP_312645281.1">
    <property type="nucleotide sequence ID" value="NZ_CP116967.1"/>
</dbReference>
<evidence type="ECO:0000259" key="2">
    <source>
        <dbReference type="Pfam" id="PF13387"/>
    </source>
</evidence>
<gene>
    <name evidence="5" type="ORF">PP769_03560</name>
</gene>
<dbReference type="EMBL" id="CP116967">
    <property type="protein sequence ID" value="WNM58857.1"/>
    <property type="molecule type" value="Genomic_DNA"/>
</dbReference>
<dbReference type="Pfam" id="PF25222">
    <property type="entry name" value="DUF7840"/>
    <property type="match status" value="1"/>
</dbReference>
<dbReference type="AlphaFoldDB" id="A0AA96JSS3"/>
<feature type="chain" id="PRO_5041668544" evidence="1">
    <location>
        <begin position="21"/>
        <end position="633"/>
    </location>
</feature>
<name>A0AA96JSS3_9BACT</name>
<dbReference type="InterPro" id="IPR057162">
    <property type="entry name" value="DUF7840"/>
</dbReference>
<keyword evidence="6" id="KW-1185">Reference proteome</keyword>
<evidence type="ECO:0000313" key="5">
    <source>
        <dbReference type="EMBL" id="WNM58857.1"/>
    </source>
</evidence>
<feature type="domain" description="Lnb N-terminal periplasmic" evidence="2">
    <location>
        <begin position="132"/>
        <end position="303"/>
    </location>
</feature>
<accession>A0AA96JSS3</accession>
<dbReference type="KEGG" id="nall:PP769_03560"/>
<dbReference type="InterPro" id="IPR025178">
    <property type="entry name" value="Lnb_N"/>
</dbReference>
<evidence type="ECO:0000259" key="4">
    <source>
        <dbReference type="Pfam" id="PF25225"/>
    </source>
</evidence>
<feature type="signal peptide" evidence="1">
    <location>
        <begin position="1"/>
        <end position="20"/>
    </location>
</feature>
<feature type="domain" description="DUF7840" evidence="3">
    <location>
        <begin position="412"/>
        <end position="623"/>
    </location>
</feature>
<evidence type="ECO:0000313" key="6">
    <source>
        <dbReference type="Proteomes" id="UP001302719"/>
    </source>
</evidence>
<organism evidence="5 6">
    <name type="scientific">Candidatus Nitrospira allomarina</name>
    <dbReference type="NCBI Taxonomy" id="3020900"/>
    <lineage>
        <taxon>Bacteria</taxon>
        <taxon>Pseudomonadati</taxon>
        <taxon>Nitrospirota</taxon>
        <taxon>Nitrospiria</taxon>
        <taxon>Nitrospirales</taxon>
        <taxon>Nitrospiraceae</taxon>
        <taxon>Nitrospira</taxon>
    </lineage>
</organism>
<dbReference type="Pfam" id="PF13387">
    <property type="entry name" value="Lnb_N"/>
    <property type="match status" value="1"/>
</dbReference>
<keyword evidence="1" id="KW-0732">Signal</keyword>
<sequence>MVNILILFLALLLLPSELKAQAPPSPYLHGLLQQAITEKIHQDRYWHLLLHYRKNPFGGHTSEVDDPGFFLSPYGKTDPEAELHATLTHFFSETLVGRSKQPAQCAFIARYHWLKEKLHFHSKLLPHPCERFVSWLSELNPASITFIFPSAYMDNPASMFGHSFLRVDQKGQTAETNILAYTINYAAEVPPDAGIEFAYKGIFGGYKGFFSTIPYYMKVKEYRDLENRDIWEYRLNFSQEQYHRLLMHAWELGNAYFDYYFFKENCAYHILSLLEVADPNLHLTDQFHFATIPADTIRLLTRQKGLVQKISYRPARSTLLKRKREALTKEEANLVRNLVQEPQTISQFEFLQLPQNRKVFLLDFASDVLRYKGVTDQENVEGYKAKNRSILVARSHIPIPSVPFPVEPFSLSPEQGHQTIRVGGGVGWRNHKIFEEINFRGAYHDLLDPDPGYTQDAQIELLDLRLRHYQPQNQFRVERFTFANILSLAPIDSLFTSPSWKINIGMNTVKTSTCDLCSNGNANAGIGGALETQVFQREVFFLFGEMDANISGGYKENHRVGGGVSGGVMATITPNWKWLMSAGYLYYPLGDRSHDLPISVGQRWTFAKNFAVRATFTHHEHDNEVLAVFHGYF</sequence>
<evidence type="ECO:0000256" key="1">
    <source>
        <dbReference type="SAM" id="SignalP"/>
    </source>
</evidence>
<feature type="domain" description="DUF7843" evidence="4">
    <location>
        <begin position="39"/>
        <end position="117"/>
    </location>
</feature>
<reference evidence="5 6" key="1">
    <citation type="submission" date="2023-01" db="EMBL/GenBank/DDBJ databases">
        <title>Cultivation and genomic characterization of new, ubiquitous marine nitrite-oxidizing bacteria from the Nitrospirales.</title>
        <authorList>
            <person name="Mueller A.J."/>
            <person name="Daebeler A."/>
            <person name="Herbold C.W."/>
            <person name="Kirkegaard R.H."/>
            <person name="Daims H."/>
        </authorList>
    </citation>
    <scope>NUCLEOTIDE SEQUENCE [LARGE SCALE GENOMIC DNA]</scope>
    <source>
        <strain evidence="5 6">VA</strain>
    </source>
</reference>